<dbReference type="Proteomes" id="UP000574276">
    <property type="component" value="Unassembled WGS sequence"/>
</dbReference>
<comment type="caution">
    <text evidence="2">The sequence shown here is derived from an EMBL/GenBank/DDBJ whole genome shotgun (WGS) entry which is preliminary data.</text>
</comment>
<evidence type="ECO:0000313" key="2">
    <source>
        <dbReference type="EMBL" id="MBB2183127.1"/>
    </source>
</evidence>
<organism evidence="2 3">
    <name type="scientific">Variimorphobacter saccharofermentans</name>
    <dbReference type="NCBI Taxonomy" id="2755051"/>
    <lineage>
        <taxon>Bacteria</taxon>
        <taxon>Bacillati</taxon>
        <taxon>Bacillota</taxon>
        <taxon>Clostridia</taxon>
        <taxon>Lachnospirales</taxon>
        <taxon>Lachnospiraceae</taxon>
        <taxon>Variimorphobacter</taxon>
    </lineage>
</organism>
<dbReference type="RefSeq" id="WP_228352805.1">
    <property type="nucleotide sequence ID" value="NZ_JACEGA010000001.1"/>
</dbReference>
<name>A0A839K128_9FIRM</name>
<keyword evidence="1" id="KW-1133">Transmembrane helix</keyword>
<keyword evidence="1" id="KW-0812">Transmembrane</keyword>
<accession>A0A839K128</accession>
<keyword evidence="1" id="KW-0472">Membrane</keyword>
<dbReference type="InterPro" id="IPR038690">
    <property type="entry name" value="NusG_2_sf"/>
</dbReference>
<reference evidence="2 3" key="1">
    <citation type="submission" date="2020-07" db="EMBL/GenBank/DDBJ databases">
        <title>Characterization and genome sequencing of isolate MD1, a novel member within the family Lachnospiraceae.</title>
        <authorList>
            <person name="Rettenmaier R."/>
            <person name="Di Bello L."/>
            <person name="Zinser C."/>
            <person name="Scheitz K."/>
            <person name="Liebl W."/>
            <person name="Zverlov V."/>
        </authorList>
    </citation>
    <scope>NUCLEOTIDE SEQUENCE [LARGE SCALE GENOMIC DNA]</scope>
    <source>
        <strain evidence="2 3">MD1</strain>
    </source>
</reference>
<dbReference type="Gene3D" id="2.60.320.10">
    <property type="entry name" value="N-utilization substance G protein NusG, insert domain"/>
    <property type="match status" value="1"/>
</dbReference>
<proteinExistence type="predicted"/>
<keyword evidence="3" id="KW-1185">Reference proteome</keyword>
<dbReference type="CDD" id="cd09911">
    <property type="entry name" value="Lin0431_like"/>
    <property type="match status" value="1"/>
</dbReference>
<feature type="transmembrane region" description="Helical" evidence="1">
    <location>
        <begin position="7"/>
        <end position="26"/>
    </location>
</feature>
<sequence length="122" mass="13776">MIKKNDFILIGIVLLLGLAAMIYWNITKDEGSTVRITVNGKEYDTLSLSENKSYTIKGENGEWNSFEIKDGYVDMLDASCPDKLCVKHNKIHYNHETIVCLPNKVVIEVIDGKENDVDIIAQ</sequence>
<evidence type="ECO:0000313" key="3">
    <source>
        <dbReference type="Proteomes" id="UP000574276"/>
    </source>
</evidence>
<evidence type="ECO:0000256" key="1">
    <source>
        <dbReference type="SAM" id="Phobius"/>
    </source>
</evidence>
<dbReference type="Pfam" id="PF07009">
    <property type="entry name" value="NusG_II"/>
    <property type="match status" value="1"/>
</dbReference>
<protein>
    <submittedName>
        <fullName evidence="2">NusG domain II-containing protein</fullName>
    </submittedName>
</protein>
<dbReference type="EMBL" id="JACEGA010000001">
    <property type="protein sequence ID" value="MBB2183127.1"/>
    <property type="molecule type" value="Genomic_DNA"/>
</dbReference>
<dbReference type="AlphaFoldDB" id="A0A839K128"/>
<gene>
    <name evidence="2" type="ORF">H0486_09570</name>
</gene>